<dbReference type="EMBL" id="JARBHB010000004">
    <property type="protein sequence ID" value="KAJ8886736.1"/>
    <property type="molecule type" value="Genomic_DNA"/>
</dbReference>
<name>A0ABQ9HQY2_9NEOP</name>
<accession>A0ABQ9HQY2</accession>
<sequence length="520" mass="59631">MLGCRSACHFPSRRSPDVWEGQEIEEAAEYKYLGIVLQGDLRWKNQVERVVAKGRRALGMLGRVLNGVSCELLEKAYGTMVRPMLEYAAAVWDVEVEVQELEKVQRKAAKWVKGRWRRQGQDDEEGNYRPSVMMKEMGWSSLKDRRKVERLVRMYRMVNEEGGWGGLHCKLSKGVFRGNNSEKLQSVWRRTERGSQSMLVRSVREWNVLREELVSVRGIGKFRKGVEKELVGRTWGMPKETAALQLPKHQQGRWHSLLPLTGSAYAARDGGERDQFWHAKPLLPLTTREYAAAVLGPYVEVEVRELGKVQIRAARWMKGRWIRQGQDDEEERNYRPSVMMKEMGWSSLRGGRKVERLVKMYRVVNEEGGLHCKLSKGVFRGRGNNSEKFQSVWRRMAQGRQSMLVKSVSKELVSVRGVGKFRKGVEKELREDNYTSPQKVINITKNAVRKHSSTTVKDVSYKLLLGVCYPQSFLTFKGPIRVVSVTQNNCNELAAMSGNSVGKFNITQLKPCLTPRSHTP</sequence>
<proteinExistence type="predicted"/>
<reference evidence="1 2" key="1">
    <citation type="submission" date="2023-02" db="EMBL/GenBank/DDBJ databases">
        <title>LHISI_Scaffold_Assembly.</title>
        <authorList>
            <person name="Stuart O.P."/>
            <person name="Cleave R."/>
            <person name="Magrath M.J.L."/>
            <person name="Mikheyev A.S."/>
        </authorList>
    </citation>
    <scope>NUCLEOTIDE SEQUENCE [LARGE SCALE GENOMIC DNA]</scope>
    <source>
        <strain evidence="1">Daus_M_001</strain>
        <tissue evidence="1">Leg muscle</tissue>
    </source>
</reference>
<evidence type="ECO:0008006" key="3">
    <source>
        <dbReference type="Google" id="ProtNLM"/>
    </source>
</evidence>
<evidence type="ECO:0000313" key="2">
    <source>
        <dbReference type="Proteomes" id="UP001159363"/>
    </source>
</evidence>
<protein>
    <recommendedName>
        <fullName evidence="3">Reverse transcriptase</fullName>
    </recommendedName>
</protein>
<gene>
    <name evidence="1" type="ORF">PR048_012948</name>
</gene>
<comment type="caution">
    <text evidence="1">The sequence shown here is derived from an EMBL/GenBank/DDBJ whole genome shotgun (WGS) entry which is preliminary data.</text>
</comment>
<evidence type="ECO:0000313" key="1">
    <source>
        <dbReference type="EMBL" id="KAJ8886736.1"/>
    </source>
</evidence>
<organism evidence="1 2">
    <name type="scientific">Dryococelus australis</name>
    <dbReference type="NCBI Taxonomy" id="614101"/>
    <lineage>
        <taxon>Eukaryota</taxon>
        <taxon>Metazoa</taxon>
        <taxon>Ecdysozoa</taxon>
        <taxon>Arthropoda</taxon>
        <taxon>Hexapoda</taxon>
        <taxon>Insecta</taxon>
        <taxon>Pterygota</taxon>
        <taxon>Neoptera</taxon>
        <taxon>Polyneoptera</taxon>
        <taxon>Phasmatodea</taxon>
        <taxon>Verophasmatodea</taxon>
        <taxon>Anareolatae</taxon>
        <taxon>Phasmatidae</taxon>
        <taxon>Eurycanthinae</taxon>
        <taxon>Dryococelus</taxon>
    </lineage>
</organism>
<keyword evidence="2" id="KW-1185">Reference proteome</keyword>
<dbReference type="Proteomes" id="UP001159363">
    <property type="component" value="Chromosome X"/>
</dbReference>